<sequence length="112" mass="12456">MSEMTLARVLDATFREALTLYLPLWEAWYEPGNVSTYLIGYTNGEPAARAAAEGWLRSERGDTPGRLEWVPEPTLVADGEFDAWLTLLEHHADGACTDTGISIRRRVEDGTS</sequence>
<accession>A0A3B0AMG1</accession>
<dbReference type="EMBL" id="RBAM01000024">
    <property type="protein sequence ID" value="RKN61910.1"/>
    <property type="molecule type" value="Genomic_DNA"/>
</dbReference>
<name>A0A3B0AMG1_9ACTN</name>
<protein>
    <submittedName>
        <fullName evidence="1">Uncharacterized protein</fullName>
    </submittedName>
</protein>
<dbReference type="RefSeq" id="WP_120759413.1">
    <property type="nucleotide sequence ID" value="NZ_RBAM01000024.1"/>
</dbReference>
<comment type="caution">
    <text evidence="1">The sequence shown here is derived from an EMBL/GenBank/DDBJ whole genome shotgun (WGS) entry which is preliminary data.</text>
</comment>
<evidence type="ECO:0000313" key="1">
    <source>
        <dbReference type="EMBL" id="RKN61910.1"/>
    </source>
</evidence>
<keyword evidence="2" id="KW-1185">Reference proteome</keyword>
<dbReference type="Proteomes" id="UP000270343">
    <property type="component" value="Unassembled WGS sequence"/>
</dbReference>
<gene>
    <name evidence="1" type="ORF">D7231_32075</name>
</gene>
<evidence type="ECO:0000313" key="2">
    <source>
        <dbReference type="Proteomes" id="UP000270343"/>
    </source>
</evidence>
<dbReference type="OrthoDB" id="4290651at2"/>
<proteinExistence type="predicted"/>
<reference evidence="1 2" key="1">
    <citation type="journal article" date="2015" name="Antonie Van Leeuwenhoek">
        <title>Streptomyces klenkii sp. nov., isolated from deep marine sediment.</title>
        <authorList>
            <person name="Veyisoglu A."/>
            <person name="Sahin N."/>
        </authorList>
    </citation>
    <scope>NUCLEOTIDE SEQUENCE [LARGE SCALE GENOMIC DNA]</scope>
    <source>
        <strain evidence="1 2">KCTC 29202</strain>
    </source>
</reference>
<organism evidence="1 2">
    <name type="scientific">Streptomyces klenkii</name>
    <dbReference type="NCBI Taxonomy" id="1420899"/>
    <lineage>
        <taxon>Bacteria</taxon>
        <taxon>Bacillati</taxon>
        <taxon>Actinomycetota</taxon>
        <taxon>Actinomycetes</taxon>
        <taxon>Kitasatosporales</taxon>
        <taxon>Streptomycetaceae</taxon>
        <taxon>Streptomyces</taxon>
    </lineage>
</organism>
<dbReference type="AlphaFoldDB" id="A0A3B0AMG1"/>